<dbReference type="Pfam" id="PF00450">
    <property type="entry name" value="Peptidase_S10"/>
    <property type="match status" value="1"/>
</dbReference>
<evidence type="ECO:0000256" key="1">
    <source>
        <dbReference type="ARBA" id="ARBA00009431"/>
    </source>
</evidence>
<proteinExistence type="inferred from homology"/>
<dbReference type="SUPFAM" id="SSF53474">
    <property type="entry name" value="alpha/beta-Hydrolases"/>
    <property type="match status" value="1"/>
</dbReference>
<name>A0A3Q1GKQ5_9TELE</name>
<dbReference type="Proteomes" id="UP000257200">
    <property type="component" value="Unplaced"/>
</dbReference>
<protein>
    <submittedName>
        <fullName evidence="2">Retinoid-inducible serine carboxypeptidase-like</fullName>
    </submittedName>
</protein>
<dbReference type="AlphaFoldDB" id="A0A3Q1GKQ5"/>
<evidence type="ECO:0000313" key="2">
    <source>
        <dbReference type="Ensembl" id="ENSAPOP00000027977.1"/>
    </source>
</evidence>
<dbReference type="Gene3D" id="3.40.50.1820">
    <property type="entry name" value="alpha/beta hydrolase"/>
    <property type="match status" value="1"/>
</dbReference>
<comment type="similarity">
    <text evidence="1">Belongs to the peptidase S10 family.</text>
</comment>
<dbReference type="InterPro" id="IPR029058">
    <property type="entry name" value="AB_hydrolase_fold"/>
</dbReference>
<organism evidence="2 3">
    <name type="scientific">Acanthochromis polyacanthus</name>
    <name type="common">spiny chromis</name>
    <dbReference type="NCBI Taxonomy" id="80966"/>
    <lineage>
        <taxon>Eukaryota</taxon>
        <taxon>Metazoa</taxon>
        <taxon>Chordata</taxon>
        <taxon>Craniata</taxon>
        <taxon>Vertebrata</taxon>
        <taxon>Euteleostomi</taxon>
        <taxon>Actinopterygii</taxon>
        <taxon>Neopterygii</taxon>
        <taxon>Teleostei</taxon>
        <taxon>Neoteleostei</taxon>
        <taxon>Acanthomorphata</taxon>
        <taxon>Ovalentaria</taxon>
        <taxon>Pomacentridae</taxon>
        <taxon>Acanthochromis</taxon>
    </lineage>
</organism>
<sequence length="167" mass="18500">MCYFLFSGQNTNGVNFYNILTQGSDEESLFFALPPALQAQRHIGRLHTRSLSELMNGPIRKKLRIIPQNVTWGGQAEEVFSNMAGDFMKPVVDVVDLLLNAGVNVTVYNGQLDLIVDTMGNYRTSEPLGQWFVTAEDQTRSVCYSANVTTGVGLSVCVVQKQTNRFG</sequence>
<dbReference type="InParanoid" id="A0A3Q1GKQ5"/>
<dbReference type="STRING" id="80966.ENSAPOP00000027977"/>
<keyword evidence="3" id="KW-1185">Reference proteome</keyword>
<evidence type="ECO:0000313" key="3">
    <source>
        <dbReference type="Proteomes" id="UP000257200"/>
    </source>
</evidence>
<dbReference type="GO" id="GO:0004185">
    <property type="term" value="F:serine-type carboxypeptidase activity"/>
    <property type="evidence" value="ECO:0007669"/>
    <property type="project" value="InterPro"/>
</dbReference>
<dbReference type="Ensembl" id="ENSAPOT00000017752.1">
    <property type="protein sequence ID" value="ENSAPOP00000027977.1"/>
    <property type="gene ID" value="ENSAPOG00000012914.1"/>
</dbReference>
<dbReference type="GeneTree" id="ENSGT00940000156193"/>
<dbReference type="GO" id="GO:0006508">
    <property type="term" value="P:proteolysis"/>
    <property type="evidence" value="ECO:0007669"/>
    <property type="project" value="InterPro"/>
</dbReference>
<dbReference type="InterPro" id="IPR001563">
    <property type="entry name" value="Peptidase_S10"/>
</dbReference>
<accession>A0A3Q1GKQ5</accession>
<reference evidence="2" key="1">
    <citation type="submission" date="2025-08" db="UniProtKB">
        <authorList>
            <consortium name="Ensembl"/>
        </authorList>
    </citation>
    <scope>IDENTIFICATION</scope>
</reference>
<reference evidence="2" key="2">
    <citation type="submission" date="2025-09" db="UniProtKB">
        <authorList>
            <consortium name="Ensembl"/>
        </authorList>
    </citation>
    <scope>IDENTIFICATION</scope>
</reference>